<keyword evidence="9" id="KW-0010">Activator</keyword>
<evidence type="ECO:0000256" key="1">
    <source>
        <dbReference type="ARBA" id="ARBA00004123"/>
    </source>
</evidence>
<feature type="domain" description="C2H2-type" evidence="14">
    <location>
        <begin position="274"/>
        <end position="301"/>
    </location>
</feature>
<evidence type="ECO:0000259" key="14">
    <source>
        <dbReference type="PROSITE" id="PS50157"/>
    </source>
</evidence>
<keyword evidence="4" id="KW-0677">Repeat</keyword>
<feature type="domain" description="C2H2-type" evidence="14">
    <location>
        <begin position="122"/>
        <end position="149"/>
    </location>
</feature>
<dbReference type="GO" id="GO:0010557">
    <property type="term" value="P:positive regulation of macromolecule biosynthetic process"/>
    <property type="evidence" value="ECO:0007669"/>
    <property type="project" value="UniProtKB-ARBA"/>
</dbReference>
<feature type="domain" description="C2H2-type" evidence="14">
    <location>
        <begin position="302"/>
        <end position="332"/>
    </location>
</feature>
<evidence type="ECO:0000256" key="4">
    <source>
        <dbReference type="ARBA" id="ARBA00022737"/>
    </source>
</evidence>
<dbReference type="GO" id="GO:0008270">
    <property type="term" value="F:zinc ion binding"/>
    <property type="evidence" value="ECO:0007669"/>
    <property type="project" value="UniProtKB-KW"/>
</dbReference>
<dbReference type="GO" id="GO:0005634">
    <property type="term" value="C:nucleus"/>
    <property type="evidence" value="ECO:0007669"/>
    <property type="project" value="UniProtKB-SubCell"/>
</dbReference>
<feature type="domain" description="C2H2-type" evidence="14">
    <location>
        <begin position="207"/>
        <end position="236"/>
    </location>
</feature>
<feature type="region of interest" description="Disordered" evidence="13">
    <location>
        <begin position="42"/>
        <end position="125"/>
    </location>
</feature>
<keyword evidence="7" id="KW-0805">Transcription regulation</keyword>
<keyword evidence="8" id="KW-0238">DNA-binding</keyword>
<comment type="similarity">
    <text evidence="2">Belongs to the krueppel C2H2-type zinc-finger protein family.</text>
</comment>
<feature type="compositionally biased region" description="Basic and acidic residues" evidence="13">
    <location>
        <begin position="77"/>
        <end position="89"/>
    </location>
</feature>
<gene>
    <name evidence="15" type="ORF">g.15265</name>
</gene>
<dbReference type="AlphaFoldDB" id="A0A1B6H0G2"/>
<accession>A0A1B6H0G2</accession>
<feature type="domain" description="C2H2-type" evidence="14">
    <location>
        <begin position="178"/>
        <end position="205"/>
    </location>
</feature>
<dbReference type="SUPFAM" id="SSF57667">
    <property type="entry name" value="beta-beta-alpha zinc fingers"/>
    <property type="match status" value="4"/>
</dbReference>
<evidence type="ECO:0000256" key="10">
    <source>
        <dbReference type="ARBA" id="ARBA00023163"/>
    </source>
</evidence>
<evidence type="ECO:0000256" key="8">
    <source>
        <dbReference type="ARBA" id="ARBA00023125"/>
    </source>
</evidence>
<feature type="compositionally biased region" description="Polar residues" evidence="13">
    <location>
        <begin position="531"/>
        <end position="540"/>
    </location>
</feature>
<feature type="compositionally biased region" description="Low complexity" evidence="13">
    <location>
        <begin position="42"/>
        <end position="51"/>
    </location>
</feature>
<dbReference type="GO" id="GO:0003682">
    <property type="term" value="F:chromatin binding"/>
    <property type="evidence" value="ECO:0007669"/>
    <property type="project" value="UniProtKB-ARBA"/>
</dbReference>
<dbReference type="Pfam" id="PF00096">
    <property type="entry name" value="zf-C2H2"/>
    <property type="match status" value="5"/>
</dbReference>
<proteinExistence type="inferred from homology"/>
<dbReference type="PROSITE" id="PS00028">
    <property type="entry name" value="ZINC_FINGER_C2H2_1"/>
    <property type="match status" value="7"/>
</dbReference>
<dbReference type="SMART" id="SM00355">
    <property type="entry name" value="ZnF_C2H2"/>
    <property type="match status" value="7"/>
</dbReference>
<evidence type="ECO:0000313" key="15">
    <source>
        <dbReference type="EMBL" id="JAS68141.1"/>
    </source>
</evidence>
<evidence type="ECO:0000256" key="5">
    <source>
        <dbReference type="ARBA" id="ARBA00022771"/>
    </source>
</evidence>
<sequence>MGTKPPSDLSPSWVEEEASGPQLRSHQCASCKRSLAACLCATPSTSSGTPSRRSRPKKRTQQSNRPVESPGGTRRQLFREATTDNVKDEEISESEPGPSGREEEMIASEEGEETKPLGKTRHTCPHCPKSFGSPGKLSQHLYAHTGERPFVCQHCNKAFSSRFKLVRHTLIHSDQRQYRCHVCERTFHRKDHLKNHSKVHSLIKRRYKCDREGCGKEYSSPISYRKHVAVHAAEDGNLQCTICGKTCSTKEEIVTHLKIHAGSRTVKTQADRKYRCELCDRSFYTGKDVRRHLVVHTGKRDFLCQFCPQRFGRKDHLVRHIKKSHNHTGKKGKKRPEPRTKTVTAIMEEASTGRIKDVVEEVKSESSSPFGMFDDEEDTNLPSTSSEIFKTKELGVRFSQSEEMLSETSGSMMSDNVYQSPPPPYPLSGLPSTMTFDPGTTSEVIDIKPEVMSEYITLLPHQFQGSLPPNLLLTTEDTSDPLLMPSGHFIEPVEESSLHRQFLQMPNYIAPQTSQSSSSGNDLIISEFISSSEAPTSSTPLPRFNQAFHQPP</sequence>
<dbReference type="Pfam" id="PF13894">
    <property type="entry name" value="zf-C2H2_4"/>
    <property type="match status" value="1"/>
</dbReference>
<keyword evidence="5 12" id="KW-0863">Zinc-finger</keyword>
<dbReference type="InterPro" id="IPR036236">
    <property type="entry name" value="Znf_C2H2_sf"/>
</dbReference>
<keyword evidence="10" id="KW-0804">Transcription</keyword>
<dbReference type="GO" id="GO:0040029">
    <property type="term" value="P:epigenetic regulation of gene expression"/>
    <property type="evidence" value="ECO:0007669"/>
    <property type="project" value="UniProtKB-ARBA"/>
</dbReference>
<keyword evidence="6" id="KW-0862">Zinc</keyword>
<evidence type="ECO:0000256" key="9">
    <source>
        <dbReference type="ARBA" id="ARBA00023159"/>
    </source>
</evidence>
<feature type="region of interest" description="Disordered" evidence="13">
    <location>
        <begin position="1"/>
        <end position="25"/>
    </location>
</feature>
<dbReference type="PANTHER" id="PTHR16515">
    <property type="entry name" value="PR DOMAIN ZINC FINGER PROTEIN"/>
    <property type="match status" value="1"/>
</dbReference>
<evidence type="ECO:0000256" key="7">
    <source>
        <dbReference type="ARBA" id="ARBA00023015"/>
    </source>
</evidence>
<dbReference type="FunFam" id="3.30.160.60:FF:000231">
    <property type="entry name" value="PLAG1 like zinc finger 2"/>
    <property type="match status" value="1"/>
</dbReference>
<dbReference type="InterPro" id="IPR013087">
    <property type="entry name" value="Znf_C2H2_type"/>
</dbReference>
<keyword evidence="3" id="KW-0479">Metal-binding</keyword>
<dbReference type="InterPro" id="IPR050331">
    <property type="entry name" value="Zinc_finger"/>
</dbReference>
<evidence type="ECO:0000256" key="6">
    <source>
        <dbReference type="ARBA" id="ARBA00022833"/>
    </source>
</evidence>
<evidence type="ECO:0000256" key="13">
    <source>
        <dbReference type="SAM" id="MobiDB-lite"/>
    </source>
</evidence>
<evidence type="ECO:0000256" key="12">
    <source>
        <dbReference type="PROSITE-ProRule" id="PRU00042"/>
    </source>
</evidence>
<evidence type="ECO:0000256" key="11">
    <source>
        <dbReference type="ARBA" id="ARBA00023242"/>
    </source>
</evidence>
<feature type="domain" description="C2H2-type" evidence="14">
    <location>
        <begin position="238"/>
        <end position="265"/>
    </location>
</feature>
<name>A0A1B6H0G2_9HEMI</name>
<feature type="region of interest" description="Disordered" evidence="13">
    <location>
        <begin position="531"/>
        <end position="552"/>
    </location>
</feature>
<dbReference type="GO" id="GO:0003677">
    <property type="term" value="F:DNA binding"/>
    <property type="evidence" value="ECO:0007669"/>
    <property type="project" value="UniProtKB-KW"/>
</dbReference>
<dbReference type="PROSITE" id="PS50157">
    <property type="entry name" value="ZINC_FINGER_C2H2_2"/>
    <property type="match status" value="7"/>
</dbReference>
<dbReference type="FunFam" id="3.30.160.60:FF:000256">
    <property type="entry name" value="PLAG1 like zinc finger 2"/>
    <property type="match status" value="1"/>
</dbReference>
<dbReference type="GO" id="GO:0000785">
    <property type="term" value="C:chromatin"/>
    <property type="evidence" value="ECO:0007669"/>
    <property type="project" value="UniProtKB-ARBA"/>
</dbReference>
<dbReference type="FunFam" id="3.30.160.60:FF:000690">
    <property type="entry name" value="Zinc finger protein 354C"/>
    <property type="match status" value="1"/>
</dbReference>
<dbReference type="Gene3D" id="3.30.160.60">
    <property type="entry name" value="Classic Zinc Finger"/>
    <property type="match status" value="6"/>
</dbReference>
<dbReference type="EMBL" id="GECZ01001628">
    <property type="protein sequence ID" value="JAS68141.1"/>
    <property type="molecule type" value="Transcribed_RNA"/>
</dbReference>
<feature type="domain" description="C2H2-type" evidence="14">
    <location>
        <begin position="150"/>
        <end position="177"/>
    </location>
</feature>
<dbReference type="PANTHER" id="PTHR16515:SF66">
    <property type="entry name" value="C2H2-TYPE DOMAIN-CONTAINING PROTEIN"/>
    <property type="match status" value="1"/>
</dbReference>
<evidence type="ECO:0000256" key="3">
    <source>
        <dbReference type="ARBA" id="ARBA00022723"/>
    </source>
</evidence>
<organism evidence="15">
    <name type="scientific">Cuerna arida</name>
    <dbReference type="NCBI Taxonomy" id="1464854"/>
    <lineage>
        <taxon>Eukaryota</taxon>
        <taxon>Metazoa</taxon>
        <taxon>Ecdysozoa</taxon>
        <taxon>Arthropoda</taxon>
        <taxon>Hexapoda</taxon>
        <taxon>Insecta</taxon>
        <taxon>Pterygota</taxon>
        <taxon>Neoptera</taxon>
        <taxon>Paraneoptera</taxon>
        <taxon>Hemiptera</taxon>
        <taxon>Auchenorrhyncha</taxon>
        <taxon>Membracoidea</taxon>
        <taxon>Cicadellidae</taxon>
        <taxon>Cicadellinae</taxon>
        <taxon>Proconiini</taxon>
        <taxon>Cuerna</taxon>
    </lineage>
</organism>
<keyword evidence="11" id="KW-0539">Nucleus</keyword>
<evidence type="ECO:0000256" key="2">
    <source>
        <dbReference type="ARBA" id="ARBA00006991"/>
    </source>
</evidence>
<reference evidence="15" key="1">
    <citation type="submission" date="2015-11" db="EMBL/GenBank/DDBJ databases">
        <title>De novo transcriptome assembly of four potential Pierce s Disease insect vectors from Arizona vineyards.</title>
        <authorList>
            <person name="Tassone E.E."/>
        </authorList>
    </citation>
    <scope>NUCLEOTIDE SEQUENCE</scope>
</reference>
<protein>
    <recommendedName>
        <fullName evidence="14">C2H2-type domain-containing protein</fullName>
    </recommendedName>
</protein>
<comment type="subcellular location">
    <subcellularLocation>
        <location evidence="1">Nucleus</location>
    </subcellularLocation>
</comment>